<dbReference type="InterPro" id="IPR036188">
    <property type="entry name" value="FAD/NAD-bd_sf"/>
</dbReference>
<feature type="domain" description="FAD/NAD(P)-binding" evidence="1">
    <location>
        <begin position="27"/>
        <end position="141"/>
    </location>
</feature>
<name>A0ABW4S672_9RHOB</name>
<dbReference type="InterPro" id="IPR052541">
    <property type="entry name" value="SQRD"/>
</dbReference>
<evidence type="ECO:0000313" key="3">
    <source>
        <dbReference type="EMBL" id="MFD1912097.1"/>
    </source>
</evidence>
<sequence>MIGRRAVLAGGIAALAAPPVVGQAPLRVLVIGGGAGGAAFARTLALNATGGAEIVLLEPGRLYQPAFLSNLALTGIDDRALRGAGYGPLSALGITVIHDWALPVDLATTEVRLAAGGALGWDRLVLAAGVEFDAASVPGWEPSYQGVMPHAWRGGAQVRLLADQIAAMRQGGTFCMIAPPMGSRGDLAVLERVTLVAQGLAQTNPGAKVLLIDPVAERPLADGYAERWQALPEGMLERVHTTDFAVRPEAMEVRLGEEVIPVDVCNVVPAQRAGPVVAALADGAGRVPASPWTLQAEADPRVFVLGDLAATGAPRSAQIALTQAEAAASVLLEEIAGSFTHPPDYTDRAWPALGSGAAAEWVARHDLAPEGLSAPETGQNLTDPAANWAAGLDAHDGMLARMLGPR</sequence>
<reference evidence="4" key="1">
    <citation type="journal article" date="2019" name="Int. J. Syst. Evol. Microbiol.">
        <title>The Global Catalogue of Microorganisms (GCM) 10K type strain sequencing project: providing services to taxonomists for standard genome sequencing and annotation.</title>
        <authorList>
            <consortium name="The Broad Institute Genomics Platform"/>
            <consortium name="The Broad Institute Genome Sequencing Center for Infectious Disease"/>
            <person name="Wu L."/>
            <person name="Ma J."/>
        </authorList>
    </citation>
    <scope>NUCLEOTIDE SEQUENCE [LARGE SCALE GENOMIC DNA]</scope>
    <source>
        <strain evidence="4">CGMCC 4.7242</strain>
    </source>
</reference>
<proteinExistence type="predicted"/>
<dbReference type="InterPro" id="IPR023753">
    <property type="entry name" value="FAD/NAD-binding_dom"/>
</dbReference>
<dbReference type="Proteomes" id="UP001597353">
    <property type="component" value="Unassembled WGS sequence"/>
</dbReference>
<dbReference type="PANTHER" id="PTHR43755">
    <property type="match status" value="1"/>
</dbReference>
<keyword evidence="4" id="KW-1185">Reference proteome</keyword>
<feature type="domain" description="Sulfide dehydrogenase [flavocytochrome c] flavoprotein chain central" evidence="2">
    <location>
        <begin position="159"/>
        <end position="269"/>
    </location>
</feature>
<dbReference type="SUPFAM" id="SSF51905">
    <property type="entry name" value="FAD/NAD(P)-binding domain"/>
    <property type="match status" value="2"/>
</dbReference>
<gene>
    <name evidence="3" type="ORF">ACFSGJ_07700</name>
</gene>
<evidence type="ECO:0000259" key="2">
    <source>
        <dbReference type="Pfam" id="PF21706"/>
    </source>
</evidence>
<dbReference type="EMBL" id="JBHUGH010000005">
    <property type="protein sequence ID" value="MFD1912097.1"/>
    <property type="molecule type" value="Genomic_DNA"/>
</dbReference>
<dbReference type="InterPro" id="IPR049386">
    <property type="entry name" value="FCSD_central"/>
</dbReference>
<dbReference type="Pfam" id="PF21706">
    <property type="entry name" value="FCSD_central"/>
    <property type="match status" value="1"/>
</dbReference>
<dbReference type="Gene3D" id="3.50.50.60">
    <property type="entry name" value="FAD/NAD(P)-binding domain"/>
    <property type="match status" value="2"/>
</dbReference>
<accession>A0ABW4S672</accession>
<comment type="caution">
    <text evidence="3">The sequence shown here is derived from an EMBL/GenBank/DDBJ whole genome shotgun (WGS) entry which is preliminary data.</text>
</comment>
<evidence type="ECO:0000259" key="1">
    <source>
        <dbReference type="Pfam" id="PF07992"/>
    </source>
</evidence>
<dbReference type="RefSeq" id="WP_390260432.1">
    <property type="nucleotide sequence ID" value="NZ_JBHUGH010000005.1"/>
</dbReference>
<dbReference type="PANTHER" id="PTHR43755:SF1">
    <property type="entry name" value="FAD-DEPENDENT PYRIDINE NUCLEOTIDE-DISULPHIDE OXIDOREDUCTASE"/>
    <property type="match status" value="1"/>
</dbReference>
<organism evidence="3 4">
    <name type="scientific">Halodurantibacterium flavum</name>
    <dbReference type="NCBI Taxonomy" id="1382802"/>
    <lineage>
        <taxon>Bacteria</taxon>
        <taxon>Pseudomonadati</taxon>
        <taxon>Pseudomonadota</taxon>
        <taxon>Alphaproteobacteria</taxon>
        <taxon>Rhodobacterales</taxon>
        <taxon>Paracoccaceae</taxon>
        <taxon>Halodurantibacterium</taxon>
    </lineage>
</organism>
<protein>
    <submittedName>
        <fullName evidence="3">FAD-dependent oxidoreductase</fullName>
    </submittedName>
</protein>
<dbReference type="Pfam" id="PF07992">
    <property type="entry name" value="Pyr_redox_2"/>
    <property type="match status" value="1"/>
</dbReference>
<evidence type="ECO:0000313" key="4">
    <source>
        <dbReference type="Proteomes" id="UP001597353"/>
    </source>
</evidence>